<evidence type="ECO:0000313" key="1">
    <source>
        <dbReference type="EMBL" id="KAL1220469.1"/>
    </source>
</evidence>
<protein>
    <submittedName>
        <fullName evidence="1">Receptor like protein 23</fullName>
    </submittedName>
</protein>
<gene>
    <name evidence="1" type="ORF">V5N11_013218</name>
</gene>
<reference evidence="1 2" key="1">
    <citation type="submission" date="2024-04" db="EMBL/GenBank/DDBJ databases">
        <title>Genome assembly C_amara_ONT_v2.</title>
        <authorList>
            <person name="Yant L."/>
            <person name="Moore C."/>
            <person name="Slenker M."/>
        </authorList>
    </citation>
    <scope>NUCLEOTIDE SEQUENCE [LARGE SCALE GENOMIC DNA]</scope>
    <source>
        <tissue evidence="1">Leaf</tissue>
    </source>
</reference>
<organism evidence="1 2">
    <name type="scientific">Cardamine amara subsp. amara</name>
    <dbReference type="NCBI Taxonomy" id="228776"/>
    <lineage>
        <taxon>Eukaryota</taxon>
        <taxon>Viridiplantae</taxon>
        <taxon>Streptophyta</taxon>
        <taxon>Embryophyta</taxon>
        <taxon>Tracheophyta</taxon>
        <taxon>Spermatophyta</taxon>
        <taxon>Magnoliopsida</taxon>
        <taxon>eudicotyledons</taxon>
        <taxon>Gunneridae</taxon>
        <taxon>Pentapetalae</taxon>
        <taxon>rosids</taxon>
        <taxon>malvids</taxon>
        <taxon>Brassicales</taxon>
        <taxon>Brassicaceae</taxon>
        <taxon>Cardamineae</taxon>
        <taxon>Cardamine</taxon>
    </lineage>
</organism>
<comment type="caution">
    <text evidence="1">The sequence shown here is derived from an EMBL/GenBank/DDBJ whole genome shotgun (WGS) entry which is preliminary data.</text>
</comment>
<keyword evidence="1" id="KW-0675">Receptor</keyword>
<dbReference type="PANTHER" id="PTHR48065:SF72">
    <property type="entry name" value="LEUCINE-RICH REPEAT-CONTAINING N-TERMINAL PLANT-TYPE DOMAIN-CONTAINING PROTEIN"/>
    <property type="match status" value="1"/>
</dbReference>
<dbReference type="SUPFAM" id="SSF52058">
    <property type="entry name" value="L domain-like"/>
    <property type="match status" value="1"/>
</dbReference>
<keyword evidence="2" id="KW-1185">Reference proteome</keyword>
<dbReference type="InterPro" id="IPR001611">
    <property type="entry name" value="Leu-rich_rpt"/>
</dbReference>
<dbReference type="Pfam" id="PF00560">
    <property type="entry name" value="LRR_1"/>
    <property type="match status" value="3"/>
</dbReference>
<dbReference type="Gene3D" id="3.80.10.10">
    <property type="entry name" value="Ribonuclease Inhibitor"/>
    <property type="match status" value="1"/>
</dbReference>
<proteinExistence type="predicted"/>
<dbReference type="Proteomes" id="UP001558713">
    <property type="component" value="Unassembled WGS sequence"/>
</dbReference>
<dbReference type="Pfam" id="PF13855">
    <property type="entry name" value="LRR_8"/>
    <property type="match status" value="1"/>
</dbReference>
<accession>A0ABD1BTG9</accession>
<sequence length="319" mass="35044">MLTNLYLDQNMCTGSFPPVKNLTKLSVLELAYNNFSGAIPSSLLSMPFLSGMDLNENHLTGSIEIPNSSTSSKLEDLRLANNHFEGQILEPISKLTNLKHLDLSFLSTSYPIDLSLFSSLKSLEILDLSGNHTSPASLSSDLYIPLTLEILTLTHCDISEFPNILMTLKKLAYIDLSENRIKGKIPEWLSSLPRLSTVNLIHNSFNGFQGSTESLVNSEIRILVLNENSFEGALPNLPLSIEVFSAHYNSFSGEIPLSICNRSSLVVLGLSYNNFTGPIPQCLSNFTMVNLRKNNLEGSIPACSMLVLLYGHSTLASID</sequence>
<evidence type="ECO:0000313" key="2">
    <source>
        <dbReference type="Proteomes" id="UP001558713"/>
    </source>
</evidence>
<name>A0ABD1BTG9_CARAN</name>
<dbReference type="InterPro" id="IPR032675">
    <property type="entry name" value="LRR_dom_sf"/>
</dbReference>
<dbReference type="EMBL" id="JBANAX010000153">
    <property type="protein sequence ID" value="KAL1220469.1"/>
    <property type="molecule type" value="Genomic_DNA"/>
</dbReference>
<dbReference type="PANTHER" id="PTHR48065">
    <property type="entry name" value="OS10G0469600 PROTEIN"/>
    <property type="match status" value="1"/>
</dbReference>
<dbReference type="AlphaFoldDB" id="A0ABD1BTG9"/>